<reference evidence="2" key="1">
    <citation type="submission" date="2023-03" db="EMBL/GenBank/DDBJ databases">
        <title>Chromosome-scale reference genome and RAD-based genetic map of yellow starthistle (Centaurea solstitialis) reveal putative structural variation and QTLs associated with invader traits.</title>
        <authorList>
            <person name="Reatini B."/>
            <person name="Cang F.A."/>
            <person name="Jiang Q."/>
            <person name="Mckibben M.T.W."/>
            <person name="Barker M.S."/>
            <person name="Rieseberg L.H."/>
            <person name="Dlugosch K.M."/>
        </authorList>
    </citation>
    <scope>NUCLEOTIDE SEQUENCE</scope>
    <source>
        <strain evidence="2">CAN-66</strain>
        <tissue evidence="2">Leaf</tissue>
    </source>
</reference>
<evidence type="ECO:0000313" key="3">
    <source>
        <dbReference type="Proteomes" id="UP001172457"/>
    </source>
</evidence>
<name>A0AA38TIL4_9ASTR</name>
<feature type="region of interest" description="Disordered" evidence="1">
    <location>
        <begin position="1"/>
        <end position="24"/>
    </location>
</feature>
<dbReference type="EMBL" id="JARYMX010000002">
    <property type="protein sequence ID" value="KAJ9561614.1"/>
    <property type="molecule type" value="Genomic_DNA"/>
</dbReference>
<dbReference type="AlphaFoldDB" id="A0AA38TIL4"/>
<organism evidence="2 3">
    <name type="scientific">Centaurea solstitialis</name>
    <name type="common">yellow star-thistle</name>
    <dbReference type="NCBI Taxonomy" id="347529"/>
    <lineage>
        <taxon>Eukaryota</taxon>
        <taxon>Viridiplantae</taxon>
        <taxon>Streptophyta</taxon>
        <taxon>Embryophyta</taxon>
        <taxon>Tracheophyta</taxon>
        <taxon>Spermatophyta</taxon>
        <taxon>Magnoliopsida</taxon>
        <taxon>eudicotyledons</taxon>
        <taxon>Gunneridae</taxon>
        <taxon>Pentapetalae</taxon>
        <taxon>asterids</taxon>
        <taxon>campanulids</taxon>
        <taxon>Asterales</taxon>
        <taxon>Asteraceae</taxon>
        <taxon>Carduoideae</taxon>
        <taxon>Cardueae</taxon>
        <taxon>Centaureinae</taxon>
        <taxon>Centaurea</taxon>
    </lineage>
</organism>
<sequence>MDMLAPAKGRDQYRPSRVHPRKARARARARARRLSQIKLGPRTAASHAMRLVTGGKTAQSVMKQVVRSDVPENSKDQDRSSF</sequence>
<evidence type="ECO:0000313" key="2">
    <source>
        <dbReference type="EMBL" id="KAJ9561614.1"/>
    </source>
</evidence>
<proteinExistence type="predicted"/>
<protein>
    <submittedName>
        <fullName evidence="2">Uncharacterized protein</fullName>
    </submittedName>
</protein>
<evidence type="ECO:0000256" key="1">
    <source>
        <dbReference type="SAM" id="MobiDB-lite"/>
    </source>
</evidence>
<dbReference type="Proteomes" id="UP001172457">
    <property type="component" value="Chromosome 2"/>
</dbReference>
<gene>
    <name evidence="2" type="ORF">OSB04_006774</name>
</gene>
<keyword evidence="3" id="KW-1185">Reference proteome</keyword>
<comment type="caution">
    <text evidence="2">The sequence shown here is derived from an EMBL/GenBank/DDBJ whole genome shotgun (WGS) entry which is preliminary data.</text>
</comment>
<accession>A0AA38TIL4</accession>